<dbReference type="CDD" id="cd07378">
    <property type="entry name" value="MPP_ACP5"/>
    <property type="match status" value="1"/>
</dbReference>
<feature type="disulfide bond" evidence="8">
    <location>
        <begin position="161"/>
        <end position="216"/>
    </location>
</feature>
<evidence type="ECO:0000313" key="12">
    <source>
        <dbReference type="Proteomes" id="UP000694388"/>
    </source>
</evidence>
<evidence type="ECO:0000256" key="6">
    <source>
        <dbReference type="PIRNR" id="PIRNR000898"/>
    </source>
</evidence>
<accession>A0A8C4RAD1</accession>
<dbReference type="GO" id="GO:0003993">
    <property type="term" value="F:acid phosphatase activity"/>
    <property type="evidence" value="ECO:0007669"/>
    <property type="project" value="UniProtKB-UniRule"/>
</dbReference>
<keyword evidence="4" id="KW-0732">Signal</keyword>
<reference evidence="11" key="2">
    <citation type="submission" date="2025-09" db="UniProtKB">
        <authorList>
            <consortium name="Ensembl"/>
        </authorList>
    </citation>
    <scope>IDENTIFICATION</scope>
</reference>
<reference evidence="11" key="1">
    <citation type="submission" date="2025-08" db="UniProtKB">
        <authorList>
            <consortium name="Ensembl"/>
        </authorList>
    </citation>
    <scope>IDENTIFICATION</scope>
</reference>
<dbReference type="Pfam" id="PF00149">
    <property type="entry name" value="Metallophos"/>
    <property type="match status" value="1"/>
</dbReference>
<evidence type="ECO:0000256" key="1">
    <source>
        <dbReference type="ARBA" id="ARBA00000032"/>
    </source>
</evidence>
<comment type="cofactor">
    <cofactor evidence="7">
        <name>Fe cation</name>
        <dbReference type="ChEBI" id="CHEBI:24875"/>
    </cofactor>
    <text evidence="7">Binds 2 iron ions per subunit.</text>
</comment>
<evidence type="ECO:0000256" key="2">
    <source>
        <dbReference type="ARBA" id="ARBA00012646"/>
    </source>
</evidence>
<evidence type="ECO:0000256" key="3">
    <source>
        <dbReference type="ARBA" id="ARBA00015822"/>
    </source>
</evidence>
<proteinExistence type="predicted"/>
<feature type="binding site" evidence="7">
    <location>
        <position position="202"/>
    </location>
    <ligand>
        <name>Fe cation</name>
        <dbReference type="ChEBI" id="CHEBI:24875"/>
        <label>2</label>
    </ligand>
</feature>
<feature type="binding site" evidence="7">
    <location>
        <position position="68"/>
    </location>
    <ligand>
        <name>Fe cation</name>
        <dbReference type="ChEBI" id="CHEBI:24875"/>
        <label>2</label>
    </ligand>
</feature>
<keyword evidence="8" id="KW-1015">Disulfide bond</keyword>
<dbReference type="InterPro" id="IPR029052">
    <property type="entry name" value="Metallo-depent_PP-like"/>
</dbReference>
<keyword evidence="6 7" id="KW-0408">Iron</keyword>
<evidence type="ECO:0000256" key="9">
    <source>
        <dbReference type="PIRSR" id="PIRSR000898-3"/>
    </source>
</evidence>
<name>A0A8C4RAD1_EPTBU</name>
<evidence type="ECO:0000259" key="10">
    <source>
        <dbReference type="Pfam" id="PF00149"/>
    </source>
</evidence>
<dbReference type="PIRSF" id="PIRSF000898">
    <property type="entry name" value="Acid_Ptase_5"/>
    <property type="match status" value="1"/>
</dbReference>
<organism evidence="11 12">
    <name type="scientific">Eptatretus burgeri</name>
    <name type="common">Inshore hagfish</name>
    <dbReference type="NCBI Taxonomy" id="7764"/>
    <lineage>
        <taxon>Eukaryota</taxon>
        <taxon>Metazoa</taxon>
        <taxon>Chordata</taxon>
        <taxon>Craniata</taxon>
        <taxon>Vertebrata</taxon>
        <taxon>Cyclostomata</taxon>
        <taxon>Myxini</taxon>
        <taxon>Myxiniformes</taxon>
        <taxon>Myxinidae</taxon>
        <taxon>Eptatretinae</taxon>
        <taxon>Eptatretus</taxon>
    </lineage>
</organism>
<dbReference type="PANTHER" id="PTHR10161:SF14">
    <property type="entry name" value="TARTRATE-RESISTANT ACID PHOSPHATASE TYPE 5"/>
    <property type="match status" value="1"/>
</dbReference>
<feature type="binding site" evidence="7">
    <location>
        <position position="237"/>
    </location>
    <ligand>
        <name>Fe cation</name>
        <dbReference type="ChEBI" id="CHEBI:24875"/>
        <label>2</label>
    </ligand>
</feature>
<evidence type="ECO:0000256" key="7">
    <source>
        <dbReference type="PIRSR" id="PIRSR000898-1"/>
    </source>
</evidence>
<dbReference type="OMA" id="GFCIHEL"/>
<protein>
    <recommendedName>
        <fullName evidence="3 6">Tartrate-resistant acid phosphatase type 5</fullName>
        <ecNumber evidence="2 6">3.1.3.2</ecNumber>
    </recommendedName>
</protein>
<feature type="domain" description="Calcineurin-like phosphoesterase" evidence="10">
    <location>
        <begin position="25"/>
        <end position="240"/>
    </location>
</feature>
<feature type="binding site" evidence="7">
    <location>
        <position position="68"/>
    </location>
    <ligand>
        <name>Fe cation</name>
        <dbReference type="ChEBI" id="CHEBI:24875"/>
        <label>1</label>
    </ligand>
</feature>
<evidence type="ECO:0000256" key="5">
    <source>
        <dbReference type="ARBA" id="ARBA00022801"/>
    </source>
</evidence>
<feature type="binding site" evidence="7">
    <location>
        <position position="71"/>
    </location>
    <ligand>
        <name>Fe cation</name>
        <dbReference type="ChEBI" id="CHEBI:24875"/>
        <label>1</label>
    </ligand>
</feature>
<feature type="glycosylation site" description="N-linked (GlcNAc...) asparagine" evidence="9">
    <location>
        <position position="112"/>
    </location>
</feature>
<keyword evidence="5 6" id="KW-0378">Hydrolase</keyword>
<dbReference type="PANTHER" id="PTHR10161">
    <property type="entry name" value="TARTRATE-RESISTANT ACID PHOSPHATASE TYPE 5"/>
    <property type="match status" value="1"/>
</dbReference>
<dbReference type="Ensembl" id="ENSEBUT00000027044.1">
    <property type="protein sequence ID" value="ENSEBUP00000026468.1"/>
    <property type="gene ID" value="ENSEBUG00000016296.1"/>
</dbReference>
<dbReference type="GeneTree" id="ENSGT00390000016735"/>
<keyword evidence="12" id="KW-1185">Reference proteome</keyword>
<evidence type="ECO:0000256" key="4">
    <source>
        <dbReference type="ARBA" id="ARBA00022729"/>
    </source>
</evidence>
<feature type="binding site" evidence="7">
    <location>
        <position position="106"/>
    </location>
    <ligand>
        <name>Fe cation</name>
        <dbReference type="ChEBI" id="CHEBI:24875"/>
        <label>2</label>
    </ligand>
</feature>
<dbReference type="GO" id="GO:0046872">
    <property type="term" value="F:metal ion binding"/>
    <property type="evidence" value="ECO:0007669"/>
    <property type="project" value="UniProtKB-KW"/>
</dbReference>
<dbReference type="AlphaFoldDB" id="A0A8C4RAD1"/>
<comment type="catalytic activity">
    <reaction evidence="1 6">
        <text>a phosphate monoester + H2O = an alcohol + phosphate</text>
        <dbReference type="Rhea" id="RHEA:15017"/>
        <dbReference type="ChEBI" id="CHEBI:15377"/>
        <dbReference type="ChEBI" id="CHEBI:30879"/>
        <dbReference type="ChEBI" id="CHEBI:43474"/>
        <dbReference type="ChEBI" id="CHEBI:67140"/>
        <dbReference type="EC" id="3.1.3.2"/>
    </reaction>
</comment>
<dbReference type="InterPro" id="IPR004843">
    <property type="entry name" value="Calcineurin-like_PHP"/>
</dbReference>
<evidence type="ECO:0000256" key="8">
    <source>
        <dbReference type="PIRSR" id="PIRSR000898-2"/>
    </source>
</evidence>
<evidence type="ECO:0000313" key="11">
    <source>
        <dbReference type="Ensembl" id="ENSEBUP00000026468.1"/>
    </source>
</evidence>
<dbReference type="SUPFAM" id="SSF56300">
    <property type="entry name" value="Metallo-dependent phosphatases"/>
    <property type="match status" value="1"/>
</dbReference>
<dbReference type="GO" id="GO:0045453">
    <property type="term" value="P:bone resorption"/>
    <property type="evidence" value="ECO:0007669"/>
    <property type="project" value="TreeGrafter"/>
</dbReference>
<keyword evidence="7" id="KW-0479">Metal-binding</keyword>
<dbReference type="EC" id="3.1.3.2" evidence="2 6"/>
<dbReference type="Proteomes" id="UP000694388">
    <property type="component" value="Unplaced"/>
</dbReference>
<feature type="binding site" evidence="7">
    <location>
        <position position="239"/>
    </location>
    <ligand>
        <name>Fe cation</name>
        <dbReference type="ChEBI" id="CHEBI:24875"/>
        <label>1</label>
    </ligand>
</feature>
<dbReference type="InterPro" id="IPR051558">
    <property type="entry name" value="Metallophosphoesterase_PAP"/>
</dbReference>
<dbReference type="Gene3D" id="3.60.21.10">
    <property type="match status" value="1"/>
</dbReference>
<dbReference type="GlyCosmos" id="A0A8C4RAD1">
    <property type="glycosylation" value="1 site, No reported glycans"/>
</dbReference>
<feature type="binding site" evidence="7">
    <location>
        <position position="30"/>
    </location>
    <ligand>
        <name>Fe cation</name>
        <dbReference type="ChEBI" id="CHEBI:24875"/>
        <label>1</label>
    </ligand>
</feature>
<dbReference type="InterPro" id="IPR024927">
    <property type="entry name" value="Acid_PPase"/>
</dbReference>
<sequence length="325" mass="35895">TRNQTIPVLCHSYLGNPLADGGLNFLALGDWGGLPLPPYTSPLERNTACSMGAIAKKNSVDWILSLGDNFYYDGVTNDTDPRFQETFESIFTSRSLFVPWFIIAGNHDHHGNVTAQISYSKRSPRWNFPDYYYSRFFEVPDERGESRASLHLITLDTVMLCGLPKGGGDAIVGVRGEYVSKLTCCQSACCSLSATYLLVAGHYPVWSVAEHGPTKCLLSHLRPLLIRYQVTAYLSGHDHCLQYLQEPGLPVGYVISGAGTFMNPSLEHIADVPPGSLRFHFADIEGLGGFVHGTATVQNLTFFYIDGRGKRIFSVTLPPRRPNLN</sequence>